<comment type="caution">
    <text evidence="1">The sequence shown here is derived from an EMBL/GenBank/DDBJ whole genome shotgun (WGS) entry which is preliminary data.</text>
</comment>
<proteinExistence type="predicted"/>
<dbReference type="Proteomes" id="UP001054252">
    <property type="component" value="Unassembled WGS sequence"/>
</dbReference>
<gene>
    <name evidence="1" type="ORF">SLEP1_g41741</name>
</gene>
<protein>
    <submittedName>
        <fullName evidence="1">Uncharacterized protein</fullName>
    </submittedName>
</protein>
<organism evidence="1 2">
    <name type="scientific">Rubroshorea leprosula</name>
    <dbReference type="NCBI Taxonomy" id="152421"/>
    <lineage>
        <taxon>Eukaryota</taxon>
        <taxon>Viridiplantae</taxon>
        <taxon>Streptophyta</taxon>
        <taxon>Embryophyta</taxon>
        <taxon>Tracheophyta</taxon>
        <taxon>Spermatophyta</taxon>
        <taxon>Magnoliopsida</taxon>
        <taxon>eudicotyledons</taxon>
        <taxon>Gunneridae</taxon>
        <taxon>Pentapetalae</taxon>
        <taxon>rosids</taxon>
        <taxon>malvids</taxon>
        <taxon>Malvales</taxon>
        <taxon>Dipterocarpaceae</taxon>
        <taxon>Rubroshorea</taxon>
    </lineage>
</organism>
<reference evidence="1 2" key="1">
    <citation type="journal article" date="2021" name="Commun. Biol.">
        <title>The genome of Shorea leprosula (Dipterocarpaceae) highlights the ecological relevance of drought in aseasonal tropical rainforests.</title>
        <authorList>
            <person name="Ng K.K.S."/>
            <person name="Kobayashi M.J."/>
            <person name="Fawcett J.A."/>
            <person name="Hatakeyama M."/>
            <person name="Paape T."/>
            <person name="Ng C.H."/>
            <person name="Ang C.C."/>
            <person name="Tnah L.H."/>
            <person name="Lee C.T."/>
            <person name="Nishiyama T."/>
            <person name="Sese J."/>
            <person name="O'Brien M.J."/>
            <person name="Copetti D."/>
            <person name="Mohd Noor M.I."/>
            <person name="Ong R.C."/>
            <person name="Putra M."/>
            <person name="Sireger I.Z."/>
            <person name="Indrioko S."/>
            <person name="Kosugi Y."/>
            <person name="Izuno A."/>
            <person name="Isagi Y."/>
            <person name="Lee S.L."/>
            <person name="Shimizu K.K."/>
        </authorList>
    </citation>
    <scope>NUCLEOTIDE SEQUENCE [LARGE SCALE GENOMIC DNA]</scope>
    <source>
        <strain evidence="1">214</strain>
    </source>
</reference>
<dbReference type="EMBL" id="BPVZ01000099">
    <property type="protein sequence ID" value="GKV33206.1"/>
    <property type="molecule type" value="Genomic_DNA"/>
</dbReference>
<dbReference type="AlphaFoldDB" id="A0AAV5L8H2"/>
<evidence type="ECO:0000313" key="1">
    <source>
        <dbReference type="EMBL" id="GKV33206.1"/>
    </source>
</evidence>
<evidence type="ECO:0000313" key="2">
    <source>
        <dbReference type="Proteomes" id="UP001054252"/>
    </source>
</evidence>
<accession>A0AAV5L8H2</accession>
<sequence>MVYWLADLKCRTTRNGPASLLPPVSNAKTLAPTSKLCPIIT</sequence>
<keyword evidence="2" id="KW-1185">Reference proteome</keyword>
<name>A0AAV5L8H2_9ROSI</name>